<keyword evidence="2" id="KW-1185">Reference proteome</keyword>
<dbReference type="OrthoDB" id="428375at2"/>
<evidence type="ECO:0000313" key="1">
    <source>
        <dbReference type="EMBL" id="GBF80807.1"/>
    </source>
</evidence>
<dbReference type="AlphaFoldDB" id="A0A401IHN5"/>
<gene>
    <name evidence="1" type="ORF">AsFPU1_2212</name>
</gene>
<accession>A0A401IHN5</accession>
<name>A0A401IHN5_APHSA</name>
<proteinExistence type="predicted"/>
<dbReference type="EMBL" id="BDQK01000013">
    <property type="protein sequence ID" value="GBF80807.1"/>
    <property type="molecule type" value="Genomic_DNA"/>
</dbReference>
<sequence length="98" mass="11370">MLSTDAKQESMMKKIEQVVSILMEEDSLFKEELNYSKIVKHLTNLFAENLSFEEFNNISEQSLKNRCRGIMSTELMAGMLDDLTPEEMAIFDEAIKRK</sequence>
<organism evidence="1 2">
    <name type="scientific">Aphanothece sacrum FPU1</name>
    <dbReference type="NCBI Taxonomy" id="1920663"/>
    <lineage>
        <taxon>Bacteria</taxon>
        <taxon>Bacillati</taxon>
        <taxon>Cyanobacteriota</taxon>
        <taxon>Cyanophyceae</taxon>
        <taxon>Oscillatoriophycideae</taxon>
        <taxon>Chroococcales</taxon>
        <taxon>Aphanothecaceae</taxon>
        <taxon>Aphanothece</taxon>
    </lineage>
</organism>
<dbReference type="RefSeq" id="WP_124970622.1">
    <property type="nucleotide sequence ID" value="NZ_BDQK01000013.1"/>
</dbReference>
<protein>
    <submittedName>
        <fullName evidence="1">Uncharacterized protein</fullName>
    </submittedName>
</protein>
<reference evidence="2" key="1">
    <citation type="submission" date="2017-05" db="EMBL/GenBank/DDBJ databases">
        <title>Physiological properties and genetic analysis related to exopolysaccharide production of fresh-water unicellular cyanobacterium Aphanothece sacrum, Suizenji Nori, that has been cultured as a food source in Japan.</title>
        <authorList>
            <person name="Kanesaki Y."/>
            <person name="Yoshikawa S."/>
            <person name="Ohki K."/>
        </authorList>
    </citation>
    <scope>NUCLEOTIDE SEQUENCE [LARGE SCALE GENOMIC DNA]</scope>
    <source>
        <strain evidence="2">FPU1</strain>
    </source>
</reference>
<dbReference type="Proteomes" id="UP000287247">
    <property type="component" value="Unassembled WGS sequence"/>
</dbReference>
<comment type="caution">
    <text evidence="1">The sequence shown here is derived from an EMBL/GenBank/DDBJ whole genome shotgun (WGS) entry which is preliminary data.</text>
</comment>
<evidence type="ECO:0000313" key="2">
    <source>
        <dbReference type="Proteomes" id="UP000287247"/>
    </source>
</evidence>